<dbReference type="Pfam" id="PF02774">
    <property type="entry name" value="Semialdhyde_dhC"/>
    <property type="match status" value="1"/>
</dbReference>
<accession>A0A248LIF5</accession>
<dbReference type="PANTHER" id="PTHR46278:SF2">
    <property type="entry name" value="ASPARTATE-SEMIALDEHYDE DEHYDROGENASE"/>
    <property type="match status" value="1"/>
</dbReference>
<dbReference type="RefSeq" id="WP_088860609.1">
    <property type="nucleotide sequence ID" value="NZ_CP022115.1"/>
</dbReference>
<dbReference type="SUPFAM" id="SSF55347">
    <property type="entry name" value="Glyceraldehyde-3-phosphate dehydrogenase-like, C-terminal domain"/>
    <property type="match status" value="1"/>
</dbReference>
<evidence type="ECO:0000256" key="1">
    <source>
        <dbReference type="ARBA" id="ARBA00010584"/>
    </source>
</evidence>
<dbReference type="InterPro" id="IPR012280">
    <property type="entry name" value="Semialdhyde_DH_dimer_dom"/>
</dbReference>
<dbReference type="EMBL" id="CP022115">
    <property type="protein sequence ID" value="ASJ24234.1"/>
    <property type="molecule type" value="Genomic_DNA"/>
</dbReference>
<dbReference type="SMART" id="SM00859">
    <property type="entry name" value="Semialdhyde_dh"/>
    <property type="match status" value="1"/>
</dbReference>
<evidence type="ECO:0000259" key="2">
    <source>
        <dbReference type="SMART" id="SM00859"/>
    </source>
</evidence>
<dbReference type="CDD" id="cd17894">
    <property type="entry name" value="ASADH_USG1_N"/>
    <property type="match status" value="1"/>
</dbReference>
<gene>
    <name evidence="3" type="ORF">LHGZ1_1403</name>
</gene>
<feature type="domain" description="Semialdehyde dehydrogenase NAD-binding" evidence="2">
    <location>
        <begin position="5"/>
        <end position="106"/>
    </location>
</feature>
<proteinExistence type="inferred from homology"/>
<dbReference type="GO" id="GO:0051287">
    <property type="term" value="F:NAD binding"/>
    <property type="evidence" value="ECO:0007669"/>
    <property type="project" value="InterPro"/>
</dbReference>
<dbReference type="Pfam" id="PF01118">
    <property type="entry name" value="Semialdhyde_dh"/>
    <property type="match status" value="1"/>
</dbReference>
<dbReference type="InterPro" id="IPR036291">
    <property type="entry name" value="NAD(P)-bd_dom_sf"/>
</dbReference>
<name>A0A248LIF5_9NEIS</name>
<dbReference type="PIRSF" id="PIRSF000148">
    <property type="entry name" value="ASA_dh"/>
    <property type="match status" value="1"/>
</dbReference>
<dbReference type="GO" id="GO:0046983">
    <property type="term" value="F:protein dimerization activity"/>
    <property type="evidence" value="ECO:0007669"/>
    <property type="project" value="InterPro"/>
</dbReference>
<dbReference type="CDD" id="cd18129">
    <property type="entry name" value="ASADH_C_USG1_like"/>
    <property type="match status" value="1"/>
</dbReference>
<dbReference type="SUPFAM" id="SSF51735">
    <property type="entry name" value="NAD(P)-binding Rossmann-fold domains"/>
    <property type="match status" value="1"/>
</dbReference>
<dbReference type="AlphaFoldDB" id="A0A248LIF5"/>
<dbReference type="OrthoDB" id="9805684at2"/>
<dbReference type="Proteomes" id="UP000197424">
    <property type="component" value="Chromosome"/>
</dbReference>
<sequence>MSQARLALLGATGAVGRALLEAMAELALPMASLRVFASAASAGEGVALGRRELDVEDTAEFVPADFDLVFHAASEAVDPVAAAALAAGCRVIDLGGRIHGAEHVHAPLASMLAVLLRGLPADVDHLTVTAMLPVVAAGRHGVDELAQQTMALFNQKSYEREVFDRQVAFNLIPQVGKIGPDGCSDSERALQESLGLLLPQQAGLSVTVVQAPVFFGHSLSVEIELREAASETVLAKALADAGMEWTDMNPEGMVATPMDVLGQDRLLASRLRVHGRRISLWLTGDGLRMMAREAVRHAG</sequence>
<dbReference type="InterPro" id="IPR000534">
    <property type="entry name" value="Semialdehyde_DH_NAD-bd"/>
</dbReference>
<dbReference type="PANTHER" id="PTHR46278">
    <property type="entry name" value="DEHYDROGENASE, PUTATIVE-RELATED"/>
    <property type="match status" value="1"/>
</dbReference>
<dbReference type="GO" id="GO:0008652">
    <property type="term" value="P:amino acid biosynthetic process"/>
    <property type="evidence" value="ECO:0007669"/>
    <property type="project" value="InterPro"/>
</dbReference>
<dbReference type="Gene3D" id="3.40.50.720">
    <property type="entry name" value="NAD(P)-binding Rossmann-like Domain"/>
    <property type="match status" value="1"/>
</dbReference>
<dbReference type="Gene3D" id="3.30.360.10">
    <property type="entry name" value="Dihydrodipicolinate Reductase, domain 2"/>
    <property type="match status" value="1"/>
</dbReference>
<evidence type="ECO:0000313" key="4">
    <source>
        <dbReference type="Proteomes" id="UP000197424"/>
    </source>
</evidence>
<dbReference type="GO" id="GO:0016620">
    <property type="term" value="F:oxidoreductase activity, acting on the aldehyde or oxo group of donors, NAD or NADP as acceptor"/>
    <property type="evidence" value="ECO:0007669"/>
    <property type="project" value="InterPro"/>
</dbReference>
<evidence type="ECO:0000313" key="3">
    <source>
        <dbReference type="EMBL" id="ASJ24234.1"/>
    </source>
</evidence>
<protein>
    <submittedName>
        <fullName evidence="3">Aspartate-semialdehyde dehydrogenase</fullName>
    </submittedName>
</protein>
<organism evidence="3 4">
    <name type="scientific">Laribacter hongkongensis</name>
    <dbReference type="NCBI Taxonomy" id="168471"/>
    <lineage>
        <taxon>Bacteria</taxon>
        <taxon>Pseudomonadati</taxon>
        <taxon>Pseudomonadota</taxon>
        <taxon>Betaproteobacteria</taxon>
        <taxon>Neisseriales</taxon>
        <taxon>Aquaspirillaceae</taxon>
        <taxon>Laribacter</taxon>
    </lineage>
</organism>
<reference evidence="4" key="1">
    <citation type="submission" date="2017-06" db="EMBL/GenBank/DDBJ databases">
        <title>Whole genome sequence of Laribacter hongkongensis LHGZ1.</title>
        <authorList>
            <person name="Chen D."/>
            <person name="Wu H."/>
            <person name="Chen J."/>
        </authorList>
    </citation>
    <scope>NUCLEOTIDE SEQUENCE [LARGE SCALE GENOMIC DNA]</scope>
    <source>
        <strain evidence="4">LHGZ1</strain>
    </source>
</reference>
<comment type="similarity">
    <text evidence="1">Belongs to the aspartate-semialdehyde dehydrogenase family.</text>
</comment>